<dbReference type="STRING" id="905079.L1JTC9"/>
<dbReference type="AlphaFoldDB" id="L1JTC9"/>
<name>L1JTC9_GUITC</name>
<dbReference type="KEGG" id="gtt:GUITHDRAFT_102405"/>
<reference evidence="7" key="2">
    <citation type="submission" date="2012-11" db="EMBL/GenBank/DDBJ databases">
        <authorList>
            <person name="Kuo A."/>
            <person name="Curtis B.A."/>
            <person name="Tanifuji G."/>
            <person name="Burki F."/>
            <person name="Gruber A."/>
            <person name="Irimia M."/>
            <person name="Maruyama S."/>
            <person name="Arias M.C."/>
            <person name="Ball S.G."/>
            <person name="Gile G.H."/>
            <person name="Hirakawa Y."/>
            <person name="Hopkins J.F."/>
            <person name="Rensing S.A."/>
            <person name="Schmutz J."/>
            <person name="Symeonidi A."/>
            <person name="Elias M."/>
            <person name="Eveleigh R.J."/>
            <person name="Herman E.K."/>
            <person name="Klute M.J."/>
            <person name="Nakayama T."/>
            <person name="Obornik M."/>
            <person name="Reyes-Prieto A."/>
            <person name="Armbrust E.V."/>
            <person name="Aves S.J."/>
            <person name="Beiko R.G."/>
            <person name="Coutinho P."/>
            <person name="Dacks J.B."/>
            <person name="Durnford D.G."/>
            <person name="Fast N.M."/>
            <person name="Green B.R."/>
            <person name="Grisdale C."/>
            <person name="Hempe F."/>
            <person name="Henrissat B."/>
            <person name="Hoppner M.P."/>
            <person name="Ishida K.-I."/>
            <person name="Kim E."/>
            <person name="Koreny L."/>
            <person name="Kroth P.G."/>
            <person name="Liu Y."/>
            <person name="Malik S.-B."/>
            <person name="Maier U.G."/>
            <person name="McRose D."/>
            <person name="Mock T."/>
            <person name="Neilson J.A."/>
            <person name="Onodera N.T."/>
            <person name="Poole A.M."/>
            <person name="Pritham E.J."/>
            <person name="Richards T.A."/>
            <person name="Rocap G."/>
            <person name="Roy S.W."/>
            <person name="Sarai C."/>
            <person name="Schaack S."/>
            <person name="Shirato S."/>
            <person name="Slamovits C.H."/>
            <person name="Spencer D.F."/>
            <person name="Suzuki S."/>
            <person name="Worden A.Z."/>
            <person name="Zauner S."/>
            <person name="Barry K."/>
            <person name="Bell C."/>
            <person name="Bharti A.K."/>
            <person name="Crow J.A."/>
            <person name="Grimwood J."/>
            <person name="Kramer R."/>
            <person name="Lindquist E."/>
            <person name="Lucas S."/>
            <person name="Salamov A."/>
            <person name="McFadden G.I."/>
            <person name="Lane C.E."/>
            <person name="Keeling P.J."/>
            <person name="Gray M.W."/>
            <person name="Grigoriev I.V."/>
            <person name="Archibald J.M."/>
        </authorList>
    </citation>
    <scope>NUCLEOTIDE SEQUENCE</scope>
    <source>
        <strain evidence="7">CCMP2712</strain>
    </source>
</reference>
<dbReference type="eggNOG" id="KOG1777">
    <property type="taxonomic scope" value="Eukaryota"/>
</dbReference>
<dbReference type="EnsemblProtists" id="EKX51796">
    <property type="protein sequence ID" value="EKX51796"/>
    <property type="gene ID" value="GUITHDRAFT_102405"/>
</dbReference>
<dbReference type="PaxDb" id="55529-EKX51796"/>
<dbReference type="EMBL" id="JH992974">
    <property type="protein sequence ID" value="EKX51796.1"/>
    <property type="molecule type" value="Genomic_DNA"/>
</dbReference>
<dbReference type="GeneID" id="17308581"/>
<dbReference type="PANTHER" id="PTHR22990">
    <property type="entry name" value="F-BOX ONLY PROTEIN"/>
    <property type="match status" value="1"/>
</dbReference>
<feature type="domain" description="Right handed beta helix" evidence="4">
    <location>
        <begin position="365"/>
        <end position="488"/>
    </location>
</feature>
<accession>L1JTC9</accession>
<evidence type="ECO:0000256" key="1">
    <source>
        <dbReference type="ARBA" id="ARBA00004906"/>
    </source>
</evidence>
<dbReference type="Gene3D" id="2.160.20.10">
    <property type="entry name" value="Single-stranded right-handed beta-helix, Pectin lyase-like"/>
    <property type="match status" value="2"/>
</dbReference>
<dbReference type="InterPro" id="IPR006626">
    <property type="entry name" value="PbH1"/>
</dbReference>
<dbReference type="OrthoDB" id="427974at2759"/>
<dbReference type="HOGENOM" id="CLU_540196_0_0_1"/>
<evidence type="ECO:0000256" key="2">
    <source>
        <dbReference type="ARBA" id="ARBA00022737"/>
    </source>
</evidence>
<evidence type="ECO:0000313" key="7">
    <source>
        <dbReference type="Proteomes" id="UP000011087"/>
    </source>
</evidence>
<dbReference type="InterPro" id="IPR039448">
    <property type="entry name" value="Beta_helix"/>
</dbReference>
<dbReference type="InterPro" id="IPR051550">
    <property type="entry name" value="SCF-Subunits/Alg-Epimerases"/>
</dbReference>
<dbReference type="InterPro" id="IPR012334">
    <property type="entry name" value="Pectin_lyas_fold"/>
</dbReference>
<sequence>MASAALRSETTRLPTSLATSSCGTFTWGSSSTTDNEVACNGMSGICVMLNSSPNISRNLIRDNCQHGIFFTQGGKGNVESNQIHSNRKQGVRIEGPSDPIIQRNTIFNGLKHGILVCDGGRGTIQGNSVLRNKGSGIKIRSEGSPVVAANRFHHGEGRGIHVASSGMGEVCCNSIYQNAMEDDVTLNGDDQLQFVNCSPDRTGVFGEEIAPTISVFKQDGALHGMYSTIKDAIAASEEGYTVMLATGVFEEDCVIDKPLKMVSRDHNLPFVHKDPLVSSGLMYVGCGIISRRRREPCLLVRCAGVHLSGIAISQIDIPIDLDGDKEGGGEAQMNGEEAHGTSAVVVVEEGQLSMENCYVSAAFGSCISIRGASSSISMKNCRIMEGFGGGMRLEDGSHGLMIECDVASNKGTGVVVNNKSHLIIEHSQVRDGLEDGVVFDCSSTGCLDRCQVFKNSGSGVVISGGSEPDVQECRIFQNYSFGVMVRDVGRGESCPTTSSRTPEER</sequence>
<dbReference type="SUPFAM" id="SSF51126">
    <property type="entry name" value="Pectin lyase-like"/>
    <property type="match status" value="2"/>
</dbReference>
<dbReference type="RefSeq" id="XP_005838776.1">
    <property type="nucleotide sequence ID" value="XM_005838719.1"/>
</dbReference>
<feature type="domain" description="Right handed beta helix" evidence="4">
    <location>
        <begin position="43"/>
        <end position="197"/>
    </location>
</feature>
<dbReference type="InterPro" id="IPR011050">
    <property type="entry name" value="Pectin_lyase_fold/virulence"/>
</dbReference>
<reference evidence="6" key="3">
    <citation type="submission" date="2015-06" db="UniProtKB">
        <authorList>
            <consortium name="EnsemblProtists"/>
        </authorList>
    </citation>
    <scope>IDENTIFICATION</scope>
</reference>
<dbReference type="PANTHER" id="PTHR22990:SF15">
    <property type="entry name" value="F-BOX ONLY PROTEIN 10"/>
    <property type="match status" value="1"/>
</dbReference>
<comment type="pathway">
    <text evidence="1">Protein modification; protein ubiquitination.</text>
</comment>
<protein>
    <recommendedName>
        <fullName evidence="4">Right handed beta helix domain-containing protein</fullName>
    </recommendedName>
</protein>
<reference evidence="5 7" key="1">
    <citation type="journal article" date="2012" name="Nature">
        <title>Algal genomes reveal evolutionary mosaicism and the fate of nucleomorphs.</title>
        <authorList>
            <consortium name="DOE Joint Genome Institute"/>
            <person name="Curtis B.A."/>
            <person name="Tanifuji G."/>
            <person name="Burki F."/>
            <person name="Gruber A."/>
            <person name="Irimia M."/>
            <person name="Maruyama S."/>
            <person name="Arias M.C."/>
            <person name="Ball S.G."/>
            <person name="Gile G.H."/>
            <person name="Hirakawa Y."/>
            <person name="Hopkins J.F."/>
            <person name="Kuo A."/>
            <person name="Rensing S.A."/>
            <person name="Schmutz J."/>
            <person name="Symeonidi A."/>
            <person name="Elias M."/>
            <person name="Eveleigh R.J."/>
            <person name="Herman E.K."/>
            <person name="Klute M.J."/>
            <person name="Nakayama T."/>
            <person name="Obornik M."/>
            <person name="Reyes-Prieto A."/>
            <person name="Armbrust E.V."/>
            <person name="Aves S.J."/>
            <person name="Beiko R.G."/>
            <person name="Coutinho P."/>
            <person name="Dacks J.B."/>
            <person name="Durnford D.G."/>
            <person name="Fast N.M."/>
            <person name="Green B.R."/>
            <person name="Grisdale C.J."/>
            <person name="Hempel F."/>
            <person name="Henrissat B."/>
            <person name="Hoppner M.P."/>
            <person name="Ishida K."/>
            <person name="Kim E."/>
            <person name="Koreny L."/>
            <person name="Kroth P.G."/>
            <person name="Liu Y."/>
            <person name="Malik S.B."/>
            <person name="Maier U.G."/>
            <person name="McRose D."/>
            <person name="Mock T."/>
            <person name="Neilson J.A."/>
            <person name="Onodera N.T."/>
            <person name="Poole A.M."/>
            <person name="Pritham E.J."/>
            <person name="Richards T.A."/>
            <person name="Rocap G."/>
            <person name="Roy S.W."/>
            <person name="Sarai C."/>
            <person name="Schaack S."/>
            <person name="Shirato S."/>
            <person name="Slamovits C.H."/>
            <person name="Spencer D.F."/>
            <person name="Suzuki S."/>
            <person name="Worden A.Z."/>
            <person name="Zauner S."/>
            <person name="Barry K."/>
            <person name="Bell C."/>
            <person name="Bharti A.K."/>
            <person name="Crow J.A."/>
            <person name="Grimwood J."/>
            <person name="Kramer R."/>
            <person name="Lindquist E."/>
            <person name="Lucas S."/>
            <person name="Salamov A."/>
            <person name="McFadden G.I."/>
            <person name="Lane C.E."/>
            <person name="Keeling P.J."/>
            <person name="Gray M.W."/>
            <person name="Grigoriev I.V."/>
            <person name="Archibald J.M."/>
        </authorList>
    </citation>
    <scope>NUCLEOTIDE SEQUENCE</scope>
    <source>
        <strain evidence="5 7">CCMP2712</strain>
    </source>
</reference>
<dbReference type="NCBIfam" id="TIGR03804">
    <property type="entry name" value="para_beta_helix"/>
    <property type="match status" value="1"/>
</dbReference>
<organism evidence="5">
    <name type="scientific">Guillardia theta (strain CCMP2712)</name>
    <name type="common">Cryptophyte</name>
    <dbReference type="NCBI Taxonomy" id="905079"/>
    <lineage>
        <taxon>Eukaryota</taxon>
        <taxon>Cryptophyceae</taxon>
        <taxon>Pyrenomonadales</taxon>
        <taxon>Geminigeraceae</taxon>
        <taxon>Guillardia</taxon>
    </lineage>
</organism>
<keyword evidence="7" id="KW-1185">Reference proteome</keyword>
<evidence type="ECO:0000256" key="3">
    <source>
        <dbReference type="ARBA" id="ARBA00022786"/>
    </source>
</evidence>
<evidence type="ECO:0000313" key="5">
    <source>
        <dbReference type="EMBL" id="EKX51796.1"/>
    </source>
</evidence>
<dbReference type="GO" id="GO:0006511">
    <property type="term" value="P:ubiquitin-dependent protein catabolic process"/>
    <property type="evidence" value="ECO:0007669"/>
    <property type="project" value="TreeGrafter"/>
</dbReference>
<dbReference type="InterPro" id="IPR022441">
    <property type="entry name" value="Para_beta_helix_rpt-2"/>
</dbReference>
<keyword evidence="3" id="KW-0833">Ubl conjugation pathway</keyword>
<dbReference type="SMART" id="SM00710">
    <property type="entry name" value="PbH1"/>
    <property type="match status" value="11"/>
</dbReference>
<gene>
    <name evidence="5" type="ORF">GUITHDRAFT_102405</name>
</gene>
<evidence type="ECO:0000313" key="6">
    <source>
        <dbReference type="EnsemblProtists" id="EKX51796"/>
    </source>
</evidence>
<proteinExistence type="predicted"/>
<keyword evidence="2" id="KW-0677">Repeat</keyword>
<dbReference type="Pfam" id="PF13229">
    <property type="entry name" value="Beta_helix"/>
    <property type="match status" value="2"/>
</dbReference>
<dbReference type="Proteomes" id="UP000011087">
    <property type="component" value="Unassembled WGS sequence"/>
</dbReference>
<evidence type="ECO:0000259" key="4">
    <source>
        <dbReference type="Pfam" id="PF13229"/>
    </source>
</evidence>